<keyword evidence="1" id="KW-0175">Coiled coil</keyword>
<dbReference type="STRING" id="624147.SAMN04487970_107310"/>
<name>A0A1G4TWJ9_9BACL</name>
<dbReference type="GO" id="GO:0043565">
    <property type="term" value="F:sequence-specific DNA binding"/>
    <property type="evidence" value="ECO:0007669"/>
    <property type="project" value="InterPro"/>
</dbReference>
<organism evidence="2 3">
    <name type="scientific">Paenibacillus tianmuensis</name>
    <dbReference type="NCBI Taxonomy" id="624147"/>
    <lineage>
        <taxon>Bacteria</taxon>
        <taxon>Bacillati</taxon>
        <taxon>Bacillota</taxon>
        <taxon>Bacilli</taxon>
        <taxon>Bacillales</taxon>
        <taxon>Paenibacillaceae</taxon>
        <taxon>Paenibacillus</taxon>
    </lineage>
</organism>
<dbReference type="OrthoDB" id="9781005at2"/>
<dbReference type="Pfam" id="PF01527">
    <property type="entry name" value="HTH_Tnp_1"/>
    <property type="match status" value="1"/>
</dbReference>
<keyword evidence="3" id="KW-1185">Reference proteome</keyword>
<sequence>MKKISYNRAMEKRRRYTPDEKAKIVLEMLREERTVAEIAAEHEIHPTQLHKWKAEALDNLASLFTRGASETEKMRKQYEKEKEQLTQQIGQLSIELNWLKKKSDELDKRRRAKRDDGPTRR</sequence>
<dbReference type="EMBL" id="FMTT01000073">
    <property type="protein sequence ID" value="SCW85697.1"/>
    <property type="molecule type" value="Genomic_DNA"/>
</dbReference>
<evidence type="ECO:0000313" key="2">
    <source>
        <dbReference type="EMBL" id="SCW85697.1"/>
    </source>
</evidence>
<accession>A0A1G4TWJ9</accession>
<dbReference type="Gene3D" id="1.10.10.10">
    <property type="entry name" value="Winged helix-like DNA-binding domain superfamily/Winged helix DNA-binding domain"/>
    <property type="match status" value="1"/>
</dbReference>
<dbReference type="SUPFAM" id="SSF48295">
    <property type="entry name" value="TrpR-like"/>
    <property type="match status" value="1"/>
</dbReference>
<gene>
    <name evidence="2" type="ORF">SAMN04487970_107310</name>
</gene>
<dbReference type="InterPro" id="IPR002514">
    <property type="entry name" value="Transposase_8"/>
</dbReference>
<feature type="coiled-coil region" evidence="1">
    <location>
        <begin position="68"/>
        <end position="102"/>
    </location>
</feature>
<proteinExistence type="predicted"/>
<dbReference type="GO" id="GO:0006313">
    <property type="term" value="P:DNA transposition"/>
    <property type="evidence" value="ECO:0007669"/>
    <property type="project" value="InterPro"/>
</dbReference>
<dbReference type="GO" id="GO:0004803">
    <property type="term" value="F:transposase activity"/>
    <property type="evidence" value="ECO:0007669"/>
    <property type="project" value="InterPro"/>
</dbReference>
<evidence type="ECO:0000313" key="3">
    <source>
        <dbReference type="Proteomes" id="UP000198601"/>
    </source>
</evidence>
<dbReference type="AlphaFoldDB" id="A0A1G4TWJ9"/>
<evidence type="ECO:0000256" key="1">
    <source>
        <dbReference type="SAM" id="Coils"/>
    </source>
</evidence>
<protein>
    <submittedName>
        <fullName evidence="2">Transposase</fullName>
    </submittedName>
</protein>
<dbReference type="Proteomes" id="UP000198601">
    <property type="component" value="Unassembled WGS sequence"/>
</dbReference>
<dbReference type="InterPro" id="IPR010921">
    <property type="entry name" value="Trp_repressor/repl_initiator"/>
</dbReference>
<reference evidence="3" key="1">
    <citation type="submission" date="2016-10" db="EMBL/GenBank/DDBJ databases">
        <authorList>
            <person name="Varghese N."/>
            <person name="Submissions S."/>
        </authorList>
    </citation>
    <scope>NUCLEOTIDE SEQUENCE [LARGE SCALE GENOMIC DNA]</scope>
    <source>
        <strain evidence="3">CGMCC 1.8946</strain>
    </source>
</reference>
<dbReference type="InterPro" id="IPR036388">
    <property type="entry name" value="WH-like_DNA-bd_sf"/>
</dbReference>